<evidence type="ECO:0000313" key="1">
    <source>
        <dbReference type="EMBL" id="KJV67684.1"/>
    </source>
</evidence>
<dbReference type="Proteomes" id="UP000033385">
    <property type="component" value="Unassembled WGS sequence"/>
</dbReference>
<proteinExistence type="predicted"/>
<comment type="caution">
    <text evidence="1">The sequence shown here is derived from an EMBL/GenBank/DDBJ whole genome shotgun (WGS) entry which is preliminary data.</text>
</comment>
<dbReference type="AlphaFoldDB" id="A0A0F3NLC1"/>
<name>A0A0F3NLC1_ANAPH</name>
<evidence type="ECO:0000313" key="2">
    <source>
        <dbReference type="Proteomes" id="UP000033385"/>
    </source>
</evidence>
<dbReference type="PATRIC" id="fig|1359153.3.peg.1342"/>
<organism evidence="1 2">
    <name type="scientific">Anaplasma phagocytophilum str. ApNP</name>
    <dbReference type="NCBI Taxonomy" id="1359153"/>
    <lineage>
        <taxon>Bacteria</taxon>
        <taxon>Pseudomonadati</taxon>
        <taxon>Pseudomonadota</taxon>
        <taxon>Alphaproteobacteria</taxon>
        <taxon>Rickettsiales</taxon>
        <taxon>Anaplasmataceae</taxon>
        <taxon>Anaplasma</taxon>
        <taxon>phagocytophilum group</taxon>
    </lineage>
</organism>
<reference evidence="1 2" key="1">
    <citation type="submission" date="2015-01" db="EMBL/GenBank/DDBJ databases">
        <title>Genome Sequencing of Rickettsiales.</title>
        <authorList>
            <person name="Daugherty S.C."/>
            <person name="Su Q."/>
            <person name="Abolude K."/>
            <person name="Beier-Sexton M."/>
            <person name="Carlyon J.A."/>
            <person name="Carter R."/>
            <person name="Day N.P."/>
            <person name="Dumler S.J."/>
            <person name="Dyachenko V."/>
            <person name="Godinez A."/>
            <person name="Kurtti T.J."/>
            <person name="Lichay M."/>
            <person name="Mullins K.E."/>
            <person name="Ott S."/>
            <person name="Pappas-Brown V."/>
            <person name="Paris D.H."/>
            <person name="Patel P."/>
            <person name="Richards A.L."/>
            <person name="Sadzewicz L."/>
            <person name="Sears K."/>
            <person name="Seidman D."/>
            <person name="Sengamalay N."/>
            <person name="Stenos J."/>
            <person name="Tallon L.J."/>
            <person name="Vincent G."/>
            <person name="Fraser C.M."/>
            <person name="Munderloh U."/>
            <person name="Dunning-Hotopp J.C."/>
        </authorList>
    </citation>
    <scope>NUCLEOTIDE SEQUENCE [LARGE SCALE GENOMIC DNA]</scope>
    <source>
        <strain evidence="1 2">ApNP</strain>
    </source>
</reference>
<dbReference type="EMBL" id="LANW01000001">
    <property type="protein sequence ID" value="KJV67684.1"/>
    <property type="molecule type" value="Genomic_DNA"/>
</dbReference>
<gene>
    <name evidence="1" type="ORF">APHNP_1312</name>
</gene>
<protein>
    <submittedName>
        <fullName evidence="1">Uncharacterized protein</fullName>
    </submittedName>
</protein>
<sequence length="39" mass="4453">MEQVNRLLVQAALFSAMAMVRGKGCLSLSLRQRVWLRYG</sequence>
<accession>A0A0F3NLC1</accession>